<dbReference type="Ensembl" id="ENSOANT00000057055.1">
    <property type="protein sequence ID" value="ENSOANP00000034347.1"/>
    <property type="gene ID" value="ENSOANG00000005163.3"/>
</dbReference>
<dbReference type="PANTHER" id="PTHR16262">
    <property type="entry name" value="PEROXISOME ASSEMBLY PROTEIN 26"/>
    <property type="match status" value="1"/>
</dbReference>
<gene>
    <name evidence="2" type="primary">PEX26</name>
</gene>
<dbReference type="Proteomes" id="UP000002279">
    <property type="component" value="Unplaced"/>
</dbReference>
<name>A0A6I8N035_ORNAN</name>
<dbReference type="InterPro" id="IPR010797">
    <property type="entry name" value="Pex26"/>
</dbReference>
<dbReference type="FunCoup" id="A0A6I8N035">
    <property type="interactions" value="473"/>
</dbReference>
<dbReference type="GO" id="GO:0043335">
    <property type="term" value="P:protein unfolding"/>
    <property type="evidence" value="ECO:0007669"/>
    <property type="project" value="Ensembl"/>
</dbReference>
<dbReference type="GO" id="GO:0044877">
    <property type="term" value="F:protein-containing complex binding"/>
    <property type="evidence" value="ECO:0007669"/>
    <property type="project" value="Ensembl"/>
</dbReference>
<evidence type="ECO:0000313" key="3">
    <source>
        <dbReference type="Proteomes" id="UP000002279"/>
    </source>
</evidence>
<dbReference type="GO" id="GO:0043495">
    <property type="term" value="F:protein-membrane adaptor activity"/>
    <property type="evidence" value="ECO:0007669"/>
    <property type="project" value="Ensembl"/>
</dbReference>
<feature type="region of interest" description="Disordered" evidence="1">
    <location>
        <begin position="196"/>
        <end position="217"/>
    </location>
</feature>
<dbReference type="GO" id="GO:0005777">
    <property type="term" value="C:peroxisome"/>
    <property type="evidence" value="ECO:0000318"/>
    <property type="project" value="GO_Central"/>
</dbReference>
<reference evidence="2" key="2">
    <citation type="submission" date="2025-09" db="UniProtKB">
        <authorList>
            <consortium name="Ensembl"/>
        </authorList>
    </citation>
    <scope>IDENTIFICATION</scope>
    <source>
        <strain evidence="2">Glennie</strain>
    </source>
</reference>
<feature type="region of interest" description="Disordered" evidence="1">
    <location>
        <begin position="1"/>
        <end position="27"/>
    </location>
</feature>
<dbReference type="Bgee" id="ENSOANG00000005163">
    <property type="expression patterns" value="Expressed in heart and 7 other cell types or tissues"/>
</dbReference>
<dbReference type="GeneTree" id="ENSGT00510000049725"/>
<dbReference type="GO" id="GO:0005778">
    <property type="term" value="C:peroxisomal membrane"/>
    <property type="evidence" value="ECO:0007669"/>
    <property type="project" value="Ensembl"/>
</dbReference>
<reference evidence="2" key="1">
    <citation type="submission" date="2025-08" db="UniProtKB">
        <authorList>
            <consortium name="Ensembl"/>
        </authorList>
    </citation>
    <scope>IDENTIFICATION</scope>
    <source>
        <strain evidence="2">Glennie</strain>
    </source>
</reference>
<sequence>MRSDSSTSLAGSRWAAGPLRSSEPLPTGPPTPLAVFLLEEASDQLVVHLDFRAALETCERGCETLAIGVSGSSAEVKCSLCVVGIQALAEMDRWREVLPWVLRYYPGPESLPPQLLELCILLYSRVREPQVMLEVAGDWLREPANRDLREYGALAELHLLRVLLPLGRWAEARELARGCAGLSEEQRLGALEAVDRARQREGQPGPEESPARLSALPHPGSVPHKVLALLTWLRRVLESGAGHLLALPFKKALLAALVLGLLVLRFDPGKWGGAGWERSRGEVGSQLATGCGNGASPRFLERTGEGPARFPSPEHPGQGSASWVQD</sequence>
<dbReference type="GO" id="GO:0045046">
    <property type="term" value="P:protein import into peroxisome membrane"/>
    <property type="evidence" value="ECO:0007669"/>
    <property type="project" value="InterPro"/>
</dbReference>
<proteinExistence type="predicted"/>
<dbReference type="InParanoid" id="A0A6I8N035"/>
<dbReference type="Pfam" id="PF07163">
    <property type="entry name" value="Pex26"/>
    <property type="match status" value="1"/>
</dbReference>
<feature type="compositionally biased region" description="Polar residues" evidence="1">
    <location>
        <begin position="1"/>
        <end position="10"/>
    </location>
</feature>
<accession>A0A6I8N035</accession>
<protein>
    <submittedName>
        <fullName evidence="2">Peroxisomal biogenesis factor 26</fullName>
    </submittedName>
</protein>
<keyword evidence="3" id="KW-1185">Reference proteome</keyword>
<evidence type="ECO:0000313" key="2">
    <source>
        <dbReference type="Ensembl" id="ENSOANP00000034347.1"/>
    </source>
</evidence>
<dbReference type="GO" id="GO:0051117">
    <property type="term" value="F:ATPase binding"/>
    <property type="evidence" value="ECO:0000318"/>
    <property type="project" value="GO_Central"/>
</dbReference>
<evidence type="ECO:0000256" key="1">
    <source>
        <dbReference type="SAM" id="MobiDB-lite"/>
    </source>
</evidence>
<feature type="region of interest" description="Disordered" evidence="1">
    <location>
        <begin position="287"/>
        <end position="326"/>
    </location>
</feature>
<dbReference type="GO" id="GO:0016562">
    <property type="term" value="P:protein import into peroxisome matrix, receptor recycling"/>
    <property type="evidence" value="ECO:0007669"/>
    <property type="project" value="Ensembl"/>
</dbReference>
<dbReference type="GO" id="GO:0022615">
    <property type="term" value="P:protein to membrane docking"/>
    <property type="evidence" value="ECO:0007669"/>
    <property type="project" value="Ensembl"/>
</dbReference>
<dbReference type="AlphaFoldDB" id="A0A6I8N035"/>
<dbReference type="PANTHER" id="PTHR16262:SF2">
    <property type="entry name" value="PEROXISOME ASSEMBLY PROTEIN 26"/>
    <property type="match status" value="1"/>
</dbReference>
<organism evidence="2 3">
    <name type="scientific">Ornithorhynchus anatinus</name>
    <name type="common">Duckbill platypus</name>
    <dbReference type="NCBI Taxonomy" id="9258"/>
    <lineage>
        <taxon>Eukaryota</taxon>
        <taxon>Metazoa</taxon>
        <taxon>Chordata</taxon>
        <taxon>Craniata</taxon>
        <taxon>Vertebrata</taxon>
        <taxon>Euteleostomi</taxon>
        <taxon>Mammalia</taxon>
        <taxon>Monotremata</taxon>
        <taxon>Ornithorhynchidae</taxon>
        <taxon>Ornithorhynchus</taxon>
    </lineage>
</organism>
<dbReference type="GO" id="GO:0016558">
    <property type="term" value="P:protein import into peroxisome matrix"/>
    <property type="evidence" value="ECO:0000318"/>
    <property type="project" value="GO_Central"/>
</dbReference>